<feature type="domain" description="Cyclic nucleotide-binding" evidence="10">
    <location>
        <begin position="1223"/>
        <end position="1347"/>
    </location>
</feature>
<dbReference type="Gene3D" id="1.10.510.10">
    <property type="entry name" value="Transferase(Phosphotransferase) domain 1"/>
    <property type="match status" value="1"/>
</dbReference>
<dbReference type="SUPFAM" id="SSF56112">
    <property type="entry name" value="Protein kinase-like (PK-like)"/>
    <property type="match status" value="1"/>
</dbReference>
<dbReference type="Gene3D" id="2.60.120.10">
    <property type="entry name" value="Jelly Rolls"/>
    <property type="match status" value="2"/>
</dbReference>
<dbReference type="InterPro" id="IPR000719">
    <property type="entry name" value="Prot_kinase_dom"/>
</dbReference>
<accession>A0AB34K5D6</accession>
<keyword evidence="2" id="KW-0808">Transferase</keyword>
<dbReference type="Gene3D" id="3.30.200.20">
    <property type="entry name" value="Phosphorylase Kinase, domain 1"/>
    <property type="match status" value="1"/>
</dbReference>
<dbReference type="PROSITE" id="PS50042">
    <property type="entry name" value="CNMP_BINDING_3"/>
    <property type="match status" value="2"/>
</dbReference>
<dbReference type="SMART" id="SM00220">
    <property type="entry name" value="S_TKc"/>
    <property type="match status" value="1"/>
</dbReference>
<feature type="region of interest" description="Disordered" evidence="8">
    <location>
        <begin position="826"/>
        <end position="849"/>
    </location>
</feature>
<sequence length="1692" mass="187765">MPAGRDDPLGLETAPLTELQRKTGGGWPTRLPPARSMREPYRAHEQLSHARKEVSSLSDKSGHGILPKVPSSDPPPKLSPPRKKAAAAARAAEAAAAAARGDAGEHGGDGEAGEEPWWQSALDGGRRDRGGVDIWQASAEREEEDDPAPTDPADPASDSPPSEARGGPLRKARRAATGAQPSNRSEALLLSRELERRLCAVREPDPLQGGRMMSAYHEEKRVYDTIFRKVVEQVAVHCAERGDLLETLRSFYARSTDTTARMAERSLRAVYDKRLAHAEAEIAFLRQEAEELRNKQVPSSVEHAIMYMFRTLEQRKQQRVLGVLWTEGSRLLMRCEDCETLLPPPEQAEVLNDSLLLHIEPARLDTLTALMAARPLPEQVKLCTMFLASLPEAELLHIVMQVLGPEQQRRLFLSIFDLLETEDEKPRAVIELLQTMQSKDAINLMASVLTSPGAPDFVALVSHALSPALTTEEKCINVLASLLCNAGTETASRAIKMWARQLKKTEGGAPKLEHADSDSDSFDDSSDEDGSPRKSKPDFNLKIKEVFTELLSVGTTSEANFIFEQLMHEMDEKQRAKLLPSLLSNVQRGELSNLIPQILASNMDALLLPAAQVELKSQLAEIGAVASRFASLLLTSLRPQARLESLRHLTSQDVFGDAEIQVLADYLARVAPSFLEQAQAAVVADPLISPRVAKRRTKKDEGAELIPVDHTTHAVAEIIAQKVREDAKADKKAKPRIQMAKFLRDYLLRTYGFKKVADKSGRDLRYSIRHAASSKGPYATRMHIFGQVFNVLSEYPRWPEPKVDFFFALICRCLWYDRTASLQQAAQRRKSRRSSTKDKEPLEEAKPAVKAPTGFSVEGEVVGPTNIKELLQKPLLQVKLPAVHSAIDALVINAEMAASLKGEMDAVSEAEPLQGNDKGQKRVINMDYVLTIMMQSWQQAADKRLAKNNSKLEKLFEETDDNKNGTLEFKEFKALTDRLMNKNSDQLTPVSVMDLFDEAITVSSEKEGEEMDAVTKEAFVEVFARSNLISMEPFAFADAQELARKLFASISAPKALRRTNVISNSNKEGATASQEEAVEVIEKDPRVRAIIKDAVRNNFLFRYLDDDMLNVVVGYMQPLAVRLGHRVIEQGDRGDYFYVAESGAYNVIVNQAHVHTYEVDEERRVFPTFGELALMYAKPRAAGVVANTDGKLWRLGRAGFRQVQAMANSSRPDPTKILRKVEIFDTLRYDQLAGLRDAMWDKTFVEGEYVFKQGDEADGFYLVSSGWAKVIKSVEETTAAQSIEVMTLGPASYFGERALLHKEPRSASVRVESEELHCLFISTQEFENRLGSLSEMIDKSRREREAAAEARMKELEAFGLGSAQRGSFGFEGVITPIIDGQTATERLYLARHLPTGKLYTVRQQLKKGLVDLNAQSRLPKELEILSQINSAGNLNASLATLLRTFLTDGSVFVLFREVAVCDLRLLSDQGVMGDESILRWVAACVVNALHTLHIDHQTLYRNICVDNVYMLDSGYAALMDFRFAKRDDGKCTSLCGPISSVAPETVRGETQTPAVDVWAFGTLLFELFHGDSPWGSCDAEDTMILKRISAHKGALEIPFVSPDLVELCNALLDPIASTRPTIAAVKESAWFGDTQWARMLTGELPSPLHDISKEQASIKLDEGAGSDLVEIPLPPDVDQTWLEEVSAYRFAK</sequence>
<dbReference type="Pfam" id="PF00069">
    <property type="entry name" value="Pkinase"/>
    <property type="match status" value="1"/>
</dbReference>
<dbReference type="InterPro" id="IPR011992">
    <property type="entry name" value="EF-hand-dom_pair"/>
</dbReference>
<keyword evidence="5" id="KW-0106">Calcium</keyword>
<dbReference type="InterPro" id="IPR002048">
    <property type="entry name" value="EF_hand_dom"/>
</dbReference>
<comment type="caution">
    <text evidence="12">The sequence shown here is derived from an EMBL/GenBank/DDBJ whole genome shotgun (WGS) entry which is preliminary data.</text>
</comment>
<dbReference type="InterPro" id="IPR011009">
    <property type="entry name" value="Kinase-like_dom_sf"/>
</dbReference>
<dbReference type="InterPro" id="IPR014710">
    <property type="entry name" value="RmlC-like_jellyroll"/>
</dbReference>
<keyword evidence="1" id="KW-0723">Serine/threonine-protein kinase</keyword>
<evidence type="ECO:0000313" key="12">
    <source>
        <dbReference type="EMBL" id="KAL1529506.1"/>
    </source>
</evidence>
<dbReference type="Gene3D" id="1.10.238.10">
    <property type="entry name" value="EF-hand"/>
    <property type="match status" value="1"/>
</dbReference>
<dbReference type="InterPro" id="IPR000595">
    <property type="entry name" value="cNMP-bd_dom"/>
</dbReference>
<dbReference type="PRINTS" id="PR00103">
    <property type="entry name" value="CAMPKINASE"/>
</dbReference>
<feature type="compositionally biased region" description="Basic and acidic residues" evidence="8">
    <location>
        <begin position="36"/>
        <end position="54"/>
    </location>
</feature>
<evidence type="ECO:0000259" key="9">
    <source>
        <dbReference type="PROSITE" id="PS50011"/>
    </source>
</evidence>
<dbReference type="Proteomes" id="UP001515480">
    <property type="component" value="Unassembled WGS sequence"/>
</dbReference>
<dbReference type="SMART" id="SM00100">
    <property type="entry name" value="cNMP"/>
    <property type="match status" value="2"/>
</dbReference>
<dbReference type="PANTHER" id="PTHR24353">
    <property type="entry name" value="CYCLIC NUCLEOTIDE-DEPENDENT PROTEIN KINASE"/>
    <property type="match status" value="1"/>
</dbReference>
<dbReference type="Pfam" id="PF00027">
    <property type="entry name" value="cNMP_binding"/>
    <property type="match status" value="2"/>
</dbReference>
<evidence type="ECO:0000259" key="10">
    <source>
        <dbReference type="PROSITE" id="PS50042"/>
    </source>
</evidence>
<dbReference type="SUPFAM" id="SSF47473">
    <property type="entry name" value="EF-hand"/>
    <property type="match status" value="1"/>
</dbReference>
<feature type="domain" description="Protein kinase" evidence="9">
    <location>
        <begin position="1373"/>
        <end position="1631"/>
    </location>
</feature>
<feature type="compositionally biased region" description="Low complexity" evidence="8">
    <location>
        <begin position="86"/>
        <end position="101"/>
    </location>
</feature>
<feature type="domain" description="Cyclic nucleotide-binding" evidence="10">
    <location>
        <begin position="1100"/>
        <end position="1203"/>
    </location>
</feature>
<feature type="compositionally biased region" description="Basic and acidic residues" evidence="8">
    <location>
        <begin position="835"/>
        <end position="847"/>
    </location>
</feature>
<feature type="domain" description="EF-hand" evidence="11">
    <location>
        <begin position="947"/>
        <end position="982"/>
    </location>
</feature>
<evidence type="ECO:0008006" key="14">
    <source>
        <dbReference type="Google" id="ProtNLM"/>
    </source>
</evidence>
<dbReference type="SUPFAM" id="SSF51206">
    <property type="entry name" value="cAMP-binding domain-like"/>
    <property type="match status" value="2"/>
</dbReference>
<evidence type="ECO:0000256" key="7">
    <source>
        <dbReference type="SAM" id="Coils"/>
    </source>
</evidence>
<dbReference type="InterPro" id="IPR018247">
    <property type="entry name" value="EF_Hand_1_Ca_BS"/>
</dbReference>
<dbReference type="PROSITE" id="PS50011">
    <property type="entry name" value="PROTEIN_KINASE_DOM"/>
    <property type="match status" value="1"/>
</dbReference>
<dbReference type="EMBL" id="JBGBPQ010000001">
    <property type="protein sequence ID" value="KAL1529506.1"/>
    <property type="molecule type" value="Genomic_DNA"/>
</dbReference>
<gene>
    <name evidence="12" type="ORF">AB1Y20_000452</name>
</gene>
<evidence type="ECO:0000256" key="5">
    <source>
        <dbReference type="ARBA" id="ARBA00022837"/>
    </source>
</evidence>
<evidence type="ECO:0000256" key="4">
    <source>
        <dbReference type="ARBA" id="ARBA00022777"/>
    </source>
</evidence>
<protein>
    <recommendedName>
        <fullName evidence="14">cGMP-dependent protein kinase</fullName>
    </recommendedName>
</protein>
<keyword evidence="4" id="KW-0418">Kinase</keyword>
<evidence type="ECO:0000256" key="2">
    <source>
        <dbReference type="ARBA" id="ARBA00022679"/>
    </source>
</evidence>
<feature type="region of interest" description="Disordered" evidence="8">
    <location>
        <begin position="506"/>
        <end position="537"/>
    </location>
</feature>
<keyword evidence="7" id="KW-0175">Coiled coil</keyword>
<evidence type="ECO:0000256" key="6">
    <source>
        <dbReference type="ARBA" id="ARBA00022840"/>
    </source>
</evidence>
<keyword evidence="13" id="KW-1185">Reference proteome</keyword>
<feature type="compositionally biased region" description="Acidic residues" evidence="8">
    <location>
        <begin position="518"/>
        <end position="529"/>
    </location>
</feature>
<evidence type="ECO:0000256" key="3">
    <source>
        <dbReference type="ARBA" id="ARBA00022741"/>
    </source>
</evidence>
<feature type="coiled-coil region" evidence="7">
    <location>
        <begin position="268"/>
        <end position="295"/>
    </location>
</feature>
<evidence type="ECO:0000256" key="1">
    <source>
        <dbReference type="ARBA" id="ARBA00022527"/>
    </source>
</evidence>
<proteinExistence type="predicted"/>
<dbReference type="CDD" id="cd00038">
    <property type="entry name" value="CAP_ED"/>
    <property type="match status" value="2"/>
</dbReference>
<name>A0AB34K5D6_PRYPA</name>
<reference evidence="12 13" key="1">
    <citation type="journal article" date="2024" name="Science">
        <title>Giant polyketide synthase enzymes in the biosynthesis of giant marine polyether toxins.</title>
        <authorList>
            <person name="Fallon T.R."/>
            <person name="Shende V.V."/>
            <person name="Wierzbicki I.H."/>
            <person name="Pendleton A.L."/>
            <person name="Watervoot N.F."/>
            <person name="Auber R.P."/>
            <person name="Gonzalez D.J."/>
            <person name="Wisecaver J.H."/>
            <person name="Moore B.S."/>
        </authorList>
    </citation>
    <scope>NUCLEOTIDE SEQUENCE [LARGE SCALE GENOMIC DNA]</scope>
    <source>
        <strain evidence="12 13">12B1</strain>
    </source>
</reference>
<evidence type="ECO:0000259" key="11">
    <source>
        <dbReference type="PROSITE" id="PS50222"/>
    </source>
</evidence>
<keyword evidence="3" id="KW-0547">Nucleotide-binding</keyword>
<dbReference type="GO" id="GO:0005509">
    <property type="term" value="F:calcium ion binding"/>
    <property type="evidence" value="ECO:0007669"/>
    <property type="project" value="InterPro"/>
</dbReference>
<dbReference type="GO" id="GO:0004674">
    <property type="term" value="F:protein serine/threonine kinase activity"/>
    <property type="evidence" value="ECO:0007669"/>
    <property type="project" value="UniProtKB-KW"/>
</dbReference>
<dbReference type="PROSITE" id="PS00018">
    <property type="entry name" value="EF_HAND_1"/>
    <property type="match status" value="1"/>
</dbReference>
<dbReference type="GO" id="GO:0005524">
    <property type="term" value="F:ATP binding"/>
    <property type="evidence" value="ECO:0007669"/>
    <property type="project" value="UniProtKB-KW"/>
</dbReference>
<evidence type="ECO:0000313" key="13">
    <source>
        <dbReference type="Proteomes" id="UP001515480"/>
    </source>
</evidence>
<dbReference type="InterPro" id="IPR018488">
    <property type="entry name" value="cNMP-bd_CS"/>
</dbReference>
<feature type="region of interest" description="Disordered" evidence="8">
    <location>
        <begin position="1"/>
        <end position="187"/>
    </location>
</feature>
<feature type="compositionally biased region" description="Low complexity" evidence="8">
    <location>
        <begin position="151"/>
        <end position="164"/>
    </location>
</feature>
<evidence type="ECO:0000256" key="8">
    <source>
        <dbReference type="SAM" id="MobiDB-lite"/>
    </source>
</evidence>
<dbReference type="PROSITE" id="PS50222">
    <property type="entry name" value="EF_HAND_2"/>
    <property type="match status" value="1"/>
</dbReference>
<keyword evidence="6" id="KW-0067">ATP-binding</keyword>
<organism evidence="12 13">
    <name type="scientific">Prymnesium parvum</name>
    <name type="common">Toxic golden alga</name>
    <dbReference type="NCBI Taxonomy" id="97485"/>
    <lineage>
        <taxon>Eukaryota</taxon>
        <taxon>Haptista</taxon>
        <taxon>Haptophyta</taxon>
        <taxon>Prymnesiophyceae</taxon>
        <taxon>Prymnesiales</taxon>
        <taxon>Prymnesiaceae</taxon>
        <taxon>Prymnesium</taxon>
    </lineage>
</organism>
<feature type="compositionally biased region" description="Basic and acidic residues" evidence="8">
    <location>
        <begin position="506"/>
        <end position="517"/>
    </location>
</feature>
<dbReference type="PROSITE" id="PS00889">
    <property type="entry name" value="CNMP_BINDING_2"/>
    <property type="match status" value="2"/>
</dbReference>
<dbReference type="InterPro" id="IPR018490">
    <property type="entry name" value="cNMP-bd_dom_sf"/>
</dbReference>